<accession>A0A644XVD5</accession>
<comment type="caution">
    <text evidence="1">The sequence shown here is derived from an EMBL/GenBank/DDBJ whole genome shotgun (WGS) entry which is preliminary data.</text>
</comment>
<dbReference type="EMBL" id="VSSQ01002919">
    <property type="protein sequence ID" value="MPM18094.1"/>
    <property type="molecule type" value="Genomic_DNA"/>
</dbReference>
<reference evidence="1" key="1">
    <citation type="submission" date="2019-08" db="EMBL/GenBank/DDBJ databases">
        <authorList>
            <person name="Kucharzyk K."/>
            <person name="Murdoch R.W."/>
            <person name="Higgins S."/>
            <person name="Loffler F."/>
        </authorList>
    </citation>
    <scope>NUCLEOTIDE SEQUENCE</scope>
</reference>
<evidence type="ECO:0000313" key="1">
    <source>
        <dbReference type="EMBL" id="MPM18094.1"/>
    </source>
</evidence>
<sequence>MDENTPVYTPIHVDCAYLTSTCAEPEVAFQLLKWLTYGVEGNLQRLDIFAARGDAQAAGDDTKLLKTWFIPCTQNSEVLAKFEENPHLTEGFKALYRSTANSIRGDLNKILPGYSAIFTDEVNALIISVRNGEASAADVGPQIDALVNPALAEQLAAFYEKVK</sequence>
<name>A0A644XVD5_9ZZZZ</name>
<gene>
    <name evidence="1" type="ORF">SDC9_64500</name>
</gene>
<organism evidence="1">
    <name type="scientific">bioreactor metagenome</name>
    <dbReference type="NCBI Taxonomy" id="1076179"/>
    <lineage>
        <taxon>unclassified sequences</taxon>
        <taxon>metagenomes</taxon>
        <taxon>ecological metagenomes</taxon>
    </lineage>
</organism>
<dbReference type="AlphaFoldDB" id="A0A644XVD5"/>
<proteinExistence type="predicted"/>
<protein>
    <submittedName>
        <fullName evidence="1">Uncharacterized protein</fullName>
    </submittedName>
</protein>